<evidence type="ECO:0000259" key="3">
    <source>
        <dbReference type="Pfam" id="PF00534"/>
    </source>
</evidence>
<evidence type="ECO:0000256" key="2">
    <source>
        <dbReference type="ARBA" id="ARBA00022679"/>
    </source>
</evidence>
<dbReference type="InterPro" id="IPR001296">
    <property type="entry name" value="Glyco_trans_1"/>
</dbReference>
<dbReference type="Pfam" id="PF00534">
    <property type="entry name" value="Glycos_transf_1"/>
    <property type="match status" value="1"/>
</dbReference>
<sequence>MKVLELVLKWSGGGVERYVEDLVAVASANGIDCSVVSVTTAVDSIRVAGAGPLVSGGVKGALISGTAVSAFVADGGYDIVHIHGNNGLVFHFAHLTVKAGAKAIVHSHNSSFGNRSRGAKNLFTNIERKLYLKDCSGKLACSHAAGDFLFAGGEYHVAFNGIDVSRFEFNEASRSEVRLAYGIPENAPVLGFAASFVDAKNPIFVLNVFEEYSKRNSDACLLVCGDGELFDSFKCHAAGLISEGRCICAGRVDDVERYYCAMDVLFAPSKYEGLPINLIEAQATGLAVVMSNAITNEVVIAPELCARLSLDDSEFCWANAADGFLGRMRSRSIRNVDVVEKAGYSQPACFDSVLNMYEELAG</sequence>
<keyword evidence="2 5" id="KW-0808">Transferase</keyword>
<feature type="domain" description="Glycosyltransferase subfamily 4-like N-terminal" evidence="4">
    <location>
        <begin position="13"/>
        <end position="166"/>
    </location>
</feature>
<evidence type="ECO:0000256" key="1">
    <source>
        <dbReference type="ARBA" id="ARBA00022676"/>
    </source>
</evidence>
<dbReference type="EMBL" id="QSRJ01000002">
    <property type="protein sequence ID" value="RGL11670.1"/>
    <property type="molecule type" value="Genomic_DNA"/>
</dbReference>
<dbReference type="PANTHER" id="PTHR45947">
    <property type="entry name" value="SULFOQUINOVOSYL TRANSFERASE SQD2"/>
    <property type="match status" value="1"/>
</dbReference>
<reference evidence="5 6" key="1">
    <citation type="submission" date="2018-08" db="EMBL/GenBank/DDBJ databases">
        <title>A genome reference for cultivated species of the human gut microbiota.</title>
        <authorList>
            <person name="Zou Y."/>
            <person name="Xue W."/>
            <person name="Luo G."/>
        </authorList>
    </citation>
    <scope>NUCLEOTIDE SEQUENCE [LARGE SCALE GENOMIC DNA]</scope>
    <source>
        <strain evidence="5 6">TF08-14</strain>
    </source>
</reference>
<dbReference type="PANTHER" id="PTHR45947:SF3">
    <property type="entry name" value="SULFOQUINOVOSYL TRANSFERASE SQD2"/>
    <property type="match status" value="1"/>
</dbReference>
<dbReference type="AlphaFoldDB" id="A0A3E4QWW2"/>
<dbReference type="GO" id="GO:1901137">
    <property type="term" value="P:carbohydrate derivative biosynthetic process"/>
    <property type="evidence" value="ECO:0007669"/>
    <property type="project" value="UniProtKB-ARBA"/>
</dbReference>
<evidence type="ECO:0000313" key="5">
    <source>
        <dbReference type="EMBL" id="RGL11670.1"/>
    </source>
</evidence>
<dbReference type="SUPFAM" id="SSF53756">
    <property type="entry name" value="UDP-Glycosyltransferase/glycogen phosphorylase"/>
    <property type="match status" value="1"/>
</dbReference>
<dbReference type="GO" id="GO:0016757">
    <property type="term" value="F:glycosyltransferase activity"/>
    <property type="evidence" value="ECO:0007669"/>
    <property type="project" value="UniProtKB-KW"/>
</dbReference>
<protein>
    <submittedName>
        <fullName evidence="5">Glycosyltransferase</fullName>
    </submittedName>
</protein>
<organism evidence="5 6">
    <name type="scientific">Collinsella tanakaei</name>
    <dbReference type="NCBI Taxonomy" id="626935"/>
    <lineage>
        <taxon>Bacteria</taxon>
        <taxon>Bacillati</taxon>
        <taxon>Actinomycetota</taxon>
        <taxon>Coriobacteriia</taxon>
        <taxon>Coriobacteriales</taxon>
        <taxon>Coriobacteriaceae</taxon>
        <taxon>Collinsella</taxon>
    </lineage>
</organism>
<dbReference type="RefSeq" id="WP_117679018.1">
    <property type="nucleotide sequence ID" value="NZ_QSRJ01000002.1"/>
</dbReference>
<name>A0A3E4QWW2_9ACTN</name>
<keyword evidence="1" id="KW-0328">Glycosyltransferase</keyword>
<accession>A0A3E4QWW2</accession>
<proteinExistence type="predicted"/>
<dbReference type="Pfam" id="PF13439">
    <property type="entry name" value="Glyco_transf_4"/>
    <property type="match status" value="1"/>
</dbReference>
<dbReference type="InterPro" id="IPR050194">
    <property type="entry name" value="Glycosyltransferase_grp1"/>
</dbReference>
<dbReference type="Gene3D" id="3.40.50.2000">
    <property type="entry name" value="Glycogen Phosphorylase B"/>
    <property type="match status" value="2"/>
</dbReference>
<evidence type="ECO:0000313" key="6">
    <source>
        <dbReference type="Proteomes" id="UP000260943"/>
    </source>
</evidence>
<evidence type="ECO:0000259" key="4">
    <source>
        <dbReference type="Pfam" id="PF13439"/>
    </source>
</evidence>
<dbReference type="InterPro" id="IPR028098">
    <property type="entry name" value="Glyco_trans_4-like_N"/>
</dbReference>
<dbReference type="Proteomes" id="UP000260943">
    <property type="component" value="Unassembled WGS sequence"/>
</dbReference>
<comment type="caution">
    <text evidence="5">The sequence shown here is derived from an EMBL/GenBank/DDBJ whole genome shotgun (WGS) entry which is preliminary data.</text>
</comment>
<gene>
    <name evidence="5" type="ORF">DXC81_02475</name>
</gene>
<feature type="domain" description="Glycosyl transferase family 1" evidence="3">
    <location>
        <begin position="176"/>
        <end position="302"/>
    </location>
</feature>